<feature type="region of interest" description="Disordered" evidence="1">
    <location>
        <begin position="1"/>
        <end position="22"/>
    </location>
</feature>
<comment type="caution">
    <text evidence="2">The sequence shown here is derived from an EMBL/GenBank/DDBJ whole genome shotgun (WGS) entry which is preliminary data.</text>
</comment>
<protein>
    <submittedName>
        <fullName evidence="2">Cytosolic carboxypeptidase 2</fullName>
    </submittedName>
</protein>
<evidence type="ECO:0000313" key="2">
    <source>
        <dbReference type="EMBL" id="KAF5889660.1"/>
    </source>
</evidence>
<sequence length="64" mass="7276">MEKEDANAASKRVPKMTAKAQEERLNQLTGTRKAKLGHLTRQMREIENLLMDAGNVDTVYECIE</sequence>
<proteinExistence type="predicted"/>
<evidence type="ECO:0000313" key="3">
    <source>
        <dbReference type="Proteomes" id="UP000727407"/>
    </source>
</evidence>
<dbReference type="OrthoDB" id="8046937at2759"/>
<dbReference type="EMBL" id="QNUK01000782">
    <property type="protein sequence ID" value="KAF5889660.1"/>
    <property type="molecule type" value="Genomic_DNA"/>
</dbReference>
<evidence type="ECO:0000256" key="1">
    <source>
        <dbReference type="SAM" id="MobiDB-lite"/>
    </source>
</evidence>
<name>A0A8J4T692_CLAMG</name>
<dbReference type="Proteomes" id="UP000727407">
    <property type="component" value="Unassembled WGS sequence"/>
</dbReference>
<keyword evidence="2" id="KW-0645">Protease</keyword>
<keyword evidence="2" id="KW-0378">Hydrolase</keyword>
<gene>
    <name evidence="2" type="ORF">DAT39_020639</name>
</gene>
<dbReference type="AlphaFoldDB" id="A0A8J4T692"/>
<reference evidence="2" key="1">
    <citation type="submission" date="2020-07" db="EMBL/GenBank/DDBJ databases">
        <title>Clarias magur genome sequencing, assembly and annotation.</title>
        <authorList>
            <person name="Kushwaha B."/>
            <person name="Kumar R."/>
            <person name="Das P."/>
            <person name="Joshi C.G."/>
            <person name="Kumar D."/>
            <person name="Nagpure N.S."/>
            <person name="Pandey M."/>
            <person name="Agarwal S."/>
            <person name="Srivastava S."/>
            <person name="Singh M."/>
            <person name="Sahoo L."/>
            <person name="Jayasankar P."/>
            <person name="Meher P.K."/>
            <person name="Koringa P.G."/>
            <person name="Iquebal M.A."/>
            <person name="Das S.P."/>
            <person name="Bit A."/>
            <person name="Patnaik S."/>
            <person name="Patel N."/>
            <person name="Shah T.M."/>
            <person name="Hinsu A."/>
            <person name="Jena J.K."/>
        </authorList>
    </citation>
    <scope>NUCLEOTIDE SEQUENCE</scope>
    <source>
        <strain evidence="2">CIFAMagur01</strain>
        <tissue evidence="2">Testis</tissue>
    </source>
</reference>
<accession>A0A8J4T692</accession>
<organism evidence="2 3">
    <name type="scientific">Clarias magur</name>
    <name type="common">Asian catfish</name>
    <name type="synonym">Macropteronotus magur</name>
    <dbReference type="NCBI Taxonomy" id="1594786"/>
    <lineage>
        <taxon>Eukaryota</taxon>
        <taxon>Metazoa</taxon>
        <taxon>Chordata</taxon>
        <taxon>Craniata</taxon>
        <taxon>Vertebrata</taxon>
        <taxon>Euteleostomi</taxon>
        <taxon>Actinopterygii</taxon>
        <taxon>Neopterygii</taxon>
        <taxon>Teleostei</taxon>
        <taxon>Ostariophysi</taxon>
        <taxon>Siluriformes</taxon>
        <taxon>Clariidae</taxon>
        <taxon>Clarias</taxon>
    </lineage>
</organism>
<feature type="non-terminal residue" evidence="2">
    <location>
        <position position="64"/>
    </location>
</feature>
<dbReference type="GO" id="GO:0004180">
    <property type="term" value="F:carboxypeptidase activity"/>
    <property type="evidence" value="ECO:0007669"/>
    <property type="project" value="UniProtKB-KW"/>
</dbReference>
<keyword evidence="3" id="KW-1185">Reference proteome</keyword>
<keyword evidence="2" id="KW-0121">Carboxypeptidase</keyword>